<sequence length="93" mass="10592">MTCHANADQSTFDENVQVRWYEAVKHYDDVMKRASIAKQEYNNCQKKINCDAVKARTSDAYYAKVIADAKARLDAAERDLYPKIEKTDAGNAQ</sequence>
<comment type="caution">
    <text evidence="1">The sequence shown here is derived from an EMBL/GenBank/DDBJ whole genome shotgun (WGS) entry which is preliminary data.</text>
</comment>
<keyword evidence="2" id="KW-1185">Reference proteome</keyword>
<gene>
    <name evidence="1" type="ORF">B1202_12070</name>
</gene>
<dbReference type="AlphaFoldDB" id="A0A1T1GUT4"/>
<organism evidence="1 2">
    <name type="scientific">Acinetobacter amyesii</name>
    <dbReference type="NCBI Taxonomy" id="2942470"/>
    <lineage>
        <taxon>Bacteria</taxon>
        <taxon>Pseudomonadati</taxon>
        <taxon>Pseudomonadota</taxon>
        <taxon>Gammaproteobacteria</taxon>
        <taxon>Moraxellales</taxon>
        <taxon>Moraxellaceae</taxon>
        <taxon>Acinetobacter</taxon>
    </lineage>
</organism>
<evidence type="ECO:0000313" key="1">
    <source>
        <dbReference type="EMBL" id="OOV81285.1"/>
    </source>
</evidence>
<proteinExistence type="predicted"/>
<name>A0A1T1GUT4_9GAMM</name>
<dbReference type="EMBL" id="MVKX01000007">
    <property type="protein sequence ID" value="OOV81285.1"/>
    <property type="molecule type" value="Genomic_DNA"/>
</dbReference>
<reference evidence="1 2" key="1">
    <citation type="submission" date="2017-02" db="EMBL/GenBank/DDBJ databases">
        <title>Acinetobacter sp. ANC 4945, whole genome shotgun sequencing project.</title>
        <authorList>
            <person name="Radolfova-Krizova L."/>
            <person name="Al Atrouni A."/>
            <person name="Nemec A."/>
        </authorList>
    </citation>
    <scope>NUCLEOTIDE SEQUENCE [LARGE SCALE GENOMIC DNA]</scope>
    <source>
        <strain evidence="1 2">ANC 4945</strain>
    </source>
</reference>
<protein>
    <submittedName>
        <fullName evidence="1">Uncharacterized protein</fullName>
    </submittedName>
</protein>
<dbReference type="Proteomes" id="UP000191160">
    <property type="component" value="Unassembled WGS sequence"/>
</dbReference>
<accession>A0A1T1GUT4</accession>
<evidence type="ECO:0000313" key="2">
    <source>
        <dbReference type="Proteomes" id="UP000191160"/>
    </source>
</evidence>